<dbReference type="InterPro" id="IPR001647">
    <property type="entry name" value="HTH_TetR"/>
</dbReference>
<dbReference type="PROSITE" id="PS50977">
    <property type="entry name" value="HTH_TETR_2"/>
    <property type="match status" value="1"/>
</dbReference>
<dbReference type="SUPFAM" id="SSF46689">
    <property type="entry name" value="Homeodomain-like"/>
    <property type="match status" value="1"/>
</dbReference>
<organism evidence="4 5">
    <name type="scientific">Cupriavidus basilensis</name>
    <dbReference type="NCBI Taxonomy" id="68895"/>
    <lineage>
        <taxon>Bacteria</taxon>
        <taxon>Pseudomonadati</taxon>
        <taxon>Pseudomonadota</taxon>
        <taxon>Betaproteobacteria</taxon>
        <taxon>Burkholderiales</taxon>
        <taxon>Burkholderiaceae</taxon>
        <taxon>Cupriavidus</taxon>
    </lineage>
</organism>
<dbReference type="Gene3D" id="1.10.357.10">
    <property type="entry name" value="Tetracycline Repressor, domain 2"/>
    <property type="match status" value="1"/>
</dbReference>
<evidence type="ECO:0000313" key="5">
    <source>
        <dbReference type="Proteomes" id="UP001216674"/>
    </source>
</evidence>
<sequence>MPRKRVDKFAERRAELGEAALATLAALGYARTSLREIAQNSEFSHGVLHYYFNDKTDLIVCSVRQYKARCVTRYDKVLAQATSYDALTEGFLTILGDTLRDEAHMHRLWYDLRAQSLFEAAFRADVVEIDQSLEDMTWRIVGRFAELRGTPACMSPAAAYAVLDGLFQRCLLSHLSGDPNAVATLRAEVGQALSYLFGQPASAQPPAL</sequence>
<dbReference type="EMBL" id="JARJLM010000399">
    <property type="protein sequence ID" value="MDF3835959.1"/>
    <property type="molecule type" value="Genomic_DNA"/>
</dbReference>
<accession>A0ABT6AU13</accession>
<evidence type="ECO:0000256" key="1">
    <source>
        <dbReference type="ARBA" id="ARBA00023125"/>
    </source>
</evidence>
<evidence type="ECO:0000313" key="4">
    <source>
        <dbReference type="EMBL" id="MDF3835959.1"/>
    </source>
</evidence>
<keyword evidence="1 2" id="KW-0238">DNA-binding</keyword>
<dbReference type="InterPro" id="IPR009057">
    <property type="entry name" value="Homeodomain-like_sf"/>
</dbReference>
<dbReference type="Proteomes" id="UP001216674">
    <property type="component" value="Unassembled WGS sequence"/>
</dbReference>
<gene>
    <name evidence="4" type="ORF">P3W85_23845</name>
</gene>
<comment type="caution">
    <text evidence="4">The sequence shown here is derived from an EMBL/GenBank/DDBJ whole genome shotgun (WGS) entry which is preliminary data.</text>
</comment>
<protein>
    <submittedName>
        <fullName evidence="4">TetR/AcrR family transcriptional regulator</fullName>
    </submittedName>
</protein>
<keyword evidence="5" id="KW-1185">Reference proteome</keyword>
<dbReference type="Pfam" id="PF00440">
    <property type="entry name" value="TetR_N"/>
    <property type="match status" value="1"/>
</dbReference>
<evidence type="ECO:0000259" key="3">
    <source>
        <dbReference type="PROSITE" id="PS50977"/>
    </source>
</evidence>
<dbReference type="RefSeq" id="WP_017230733.1">
    <property type="nucleotide sequence ID" value="NZ_JARJLM010000399.1"/>
</dbReference>
<feature type="domain" description="HTH tetR-type" evidence="3">
    <location>
        <begin position="10"/>
        <end position="70"/>
    </location>
</feature>
<reference evidence="4 5" key="1">
    <citation type="submission" date="2023-03" db="EMBL/GenBank/DDBJ databases">
        <title>Draft assemblies of triclosan tolerant bacteria isolated from returned activated sludge.</title>
        <authorList>
            <person name="Van Hamelsveld S."/>
        </authorList>
    </citation>
    <scope>NUCLEOTIDE SEQUENCE [LARGE SCALE GENOMIC DNA]</scope>
    <source>
        <strain evidence="4 5">GW210010_S58</strain>
    </source>
</reference>
<evidence type="ECO:0000256" key="2">
    <source>
        <dbReference type="PROSITE-ProRule" id="PRU00335"/>
    </source>
</evidence>
<feature type="DNA-binding region" description="H-T-H motif" evidence="2">
    <location>
        <begin position="33"/>
        <end position="52"/>
    </location>
</feature>
<proteinExistence type="predicted"/>
<name>A0ABT6AU13_9BURK</name>